<dbReference type="Gene3D" id="2.80.10.50">
    <property type="match status" value="1"/>
</dbReference>
<organism evidence="1 2">
    <name type="scientific">Russula ochroleuca</name>
    <dbReference type="NCBI Taxonomy" id="152965"/>
    <lineage>
        <taxon>Eukaryota</taxon>
        <taxon>Fungi</taxon>
        <taxon>Dikarya</taxon>
        <taxon>Basidiomycota</taxon>
        <taxon>Agaricomycotina</taxon>
        <taxon>Agaricomycetes</taxon>
        <taxon>Russulales</taxon>
        <taxon>Russulaceae</taxon>
        <taxon>Russula</taxon>
    </lineage>
</organism>
<reference evidence="1" key="2">
    <citation type="journal article" date="2020" name="Nat. Commun.">
        <title>Large-scale genome sequencing of mycorrhizal fungi provides insights into the early evolution of symbiotic traits.</title>
        <authorList>
            <person name="Miyauchi S."/>
            <person name="Kiss E."/>
            <person name="Kuo A."/>
            <person name="Drula E."/>
            <person name="Kohler A."/>
            <person name="Sanchez-Garcia M."/>
            <person name="Morin E."/>
            <person name="Andreopoulos B."/>
            <person name="Barry K.W."/>
            <person name="Bonito G."/>
            <person name="Buee M."/>
            <person name="Carver A."/>
            <person name="Chen C."/>
            <person name="Cichocki N."/>
            <person name="Clum A."/>
            <person name="Culley D."/>
            <person name="Crous P.W."/>
            <person name="Fauchery L."/>
            <person name="Girlanda M."/>
            <person name="Hayes R.D."/>
            <person name="Keri Z."/>
            <person name="LaButti K."/>
            <person name="Lipzen A."/>
            <person name="Lombard V."/>
            <person name="Magnuson J."/>
            <person name="Maillard F."/>
            <person name="Murat C."/>
            <person name="Nolan M."/>
            <person name="Ohm R.A."/>
            <person name="Pangilinan J."/>
            <person name="Pereira M.F."/>
            <person name="Perotto S."/>
            <person name="Peter M."/>
            <person name="Pfister S."/>
            <person name="Riley R."/>
            <person name="Sitrit Y."/>
            <person name="Stielow J.B."/>
            <person name="Szollosi G."/>
            <person name="Zifcakova L."/>
            <person name="Stursova M."/>
            <person name="Spatafora J.W."/>
            <person name="Tedersoo L."/>
            <person name="Vaario L.M."/>
            <person name="Yamada A."/>
            <person name="Yan M."/>
            <person name="Wang P."/>
            <person name="Xu J."/>
            <person name="Bruns T."/>
            <person name="Baldrian P."/>
            <person name="Vilgalys R."/>
            <person name="Dunand C."/>
            <person name="Henrissat B."/>
            <person name="Grigoriev I.V."/>
            <person name="Hibbett D."/>
            <person name="Nagy L.G."/>
            <person name="Martin F.M."/>
        </authorList>
    </citation>
    <scope>NUCLEOTIDE SEQUENCE</scope>
    <source>
        <strain evidence="1">Prilba</strain>
    </source>
</reference>
<reference evidence="1" key="1">
    <citation type="submission" date="2019-10" db="EMBL/GenBank/DDBJ databases">
        <authorList>
            <consortium name="DOE Joint Genome Institute"/>
            <person name="Kuo A."/>
            <person name="Miyauchi S."/>
            <person name="Kiss E."/>
            <person name="Drula E."/>
            <person name="Kohler A."/>
            <person name="Sanchez-Garcia M."/>
            <person name="Andreopoulos B."/>
            <person name="Barry K.W."/>
            <person name="Bonito G."/>
            <person name="Buee M."/>
            <person name="Carver A."/>
            <person name="Chen C."/>
            <person name="Cichocki N."/>
            <person name="Clum A."/>
            <person name="Culley D."/>
            <person name="Crous P.W."/>
            <person name="Fauchery L."/>
            <person name="Girlanda M."/>
            <person name="Hayes R."/>
            <person name="Keri Z."/>
            <person name="LaButti K."/>
            <person name="Lipzen A."/>
            <person name="Lombard V."/>
            <person name="Magnuson J."/>
            <person name="Maillard F."/>
            <person name="Morin E."/>
            <person name="Murat C."/>
            <person name="Nolan M."/>
            <person name="Ohm R."/>
            <person name="Pangilinan J."/>
            <person name="Pereira M."/>
            <person name="Perotto S."/>
            <person name="Peter M."/>
            <person name="Riley R."/>
            <person name="Sitrit Y."/>
            <person name="Stielow B."/>
            <person name="Szollosi G."/>
            <person name="Zifcakova L."/>
            <person name="Stursova M."/>
            <person name="Spatafora J.W."/>
            <person name="Tedersoo L."/>
            <person name="Vaario L.-M."/>
            <person name="Yamada A."/>
            <person name="Yan M."/>
            <person name="Wang P."/>
            <person name="Xu J."/>
            <person name="Bruns T."/>
            <person name="Baldrian P."/>
            <person name="Vilgalys R."/>
            <person name="Henrissat B."/>
            <person name="Grigoriev I.V."/>
            <person name="Hibbett D."/>
            <person name="Nagy L.G."/>
            <person name="Martin F.M."/>
        </authorList>
    </citation>
    <scope>NUCLEOTIDE SEQUENCE</scope>
    <source>
        <strain evidence="1">Prilba</strain>
    </source>
</reference>
<protein>
    <recommendedName>
        <fullName evidence="3">Ricin B lectin domain-containing protein</fullName>
    </recommendedName>
</protein>
<dbReference type="OrthoDB" id="3304469at2759"/>
<evidence type="ECO:0000313" key="2">
    <source>
        <dbReference type="Proteomes" id="UP000759537"/>
    </source>
</evidence>
<dbReference type="Proteomes" id="UP000759537">
    <property type="component" value="Unassembled WGS sequence"/>
</dbReference>
<proteinExistence type="predicted"/>
<evidence type="ECO:0000313" key="1">
    <source>
        <dbReference type="EMBL" id="KAF8483913.1"/>
    </source>
</evidence>
<dbReference type="EMBL" id="WHVB01000004">
    <property type="protein sequence ID" value="KAF8483913.1"/>
    <property type="molecule type" value="Genomic_DNA"/>
</dbReference>
<dbReference type="AlphaFoldDB" id="A0A9P5N201"/>
<comment type="caution">
    <text evidence="1">The sequence shown here is derived from an EMBL/GenBank/DDBJ whole genome shotgun (WGS) entry which is preliminary data.</text>
</comment>
<name>A0A9P5N201_9AGAM</name>
<sequence>MSPPQNGTYYITNDALKQAVDLSQGDVSPNTPIIGYTPNEKQDSQKWVVEKDGENCHIRSILSTSAHCATTGGSDGDGVVVGERELFELLEVEAGKYRIKVPDQNLVWRLENGNNGTQINLKPMGLQNTVWHFKLIHTL</sequence>
<gene>
    <name evidence="1" type="ORF">DFH94DRAFT_680320</name>
</gene>
<accession>A0A9P5N201</accession>
<dbReference type="SUPFAM" id="SSF50370">
    <property type="entry name" value="Ricin B-like lectins"/>
    <property type="match status" value="1"/>
</dbReference>
<keyword evidence="2" id="KW-1185">Reference proteome</keyword>
<dbReference type="InterPro" id="IPR035992">
    <property type="entry name" value="Ricin_B-like_lectins"/>
</dbReference>
<evidence type="ECO:0008006" key="3">
    <source>
        <dbReference type="Google" id="ProtNLM"/>
    </source>
</evidence>